<dbReference type="InterPro" id="IPR050230">
    <property type="entry name" value="CALM/Myosin/TropC-like"/>
</dbReference>
<feature type="domain" description="EF-hand" evidence="4">
    <location>
        <begin position="197"/>
        <end position="232"/>
    </location>
</feature>
<accession>A0A913YKL3</accession>
<dbReference type="GeneID" id="110239071"/>
<dbReference type="RefSeq" id="XP_028514856.1">
    <property type="nucleotide sequence ID" value="XM_028659055.1"/>
</dbReference>
<keyword evidence="1" id="KW-0677">Repeat</keyword>
<dbReference type="InterPro" id="IPR011992">
    <property type="entry name" value="EF-hand-dom_pair"/>
</dbReference>
<proteinExistence type="predicted"/>
<protein>
    <recommendedName>
        <fullName evidence="4">EF-hand domain-containing protein</fullName>
    </recommendedName>
</protein>
<organism evidence="5 6">
    <name type="scientific">Exaiptasia diaphana</name>
    <name type="common">Tropical sea anemone</name>
    <name type="synonym">Aiptasia pulchella</name>
    <dbReference type="NCBI Taxonomy" id="2652724"/>
    <lineage>
        <taxon>Eukaryota</taxon>
        <taxon>Metazoa</taxon>
        <taxon>Cnidaria</taxon>
        <taxon>Anthozoa</taxon>
        <taxon>Hexacorallia</taxon>
        <taxon>Actiniaria</taxon>
        <taxon>Aiptasiidae</taxon>
        <taxon>Exaiptasia</taxon>
    </lineage>
</organism>
<dbReference type="InterPro" id="IPR018247">
    <property type="entry name" value="EF_Hand_1_Ca_BS"/>
</dbReference>
<dbReference type="InterPro" id="IPR002048">
    <property type="entry name" value="EF_hand_dom"/>
</dbReference>
<feature type="domain" description="EF-hand" evidence="4">
    <location>
        <begin position="161"/>
        <end position="196"/>
    </location>
</feature>
<evidence type="ECO:0000313" key="6">
    <source>
        <dbReference type="Proteomes" id="UP000887567"/>
    </source>
</evidence>
<dbReference type="PROSITE" id="PS50222">
    <property type="entry name" value="EF_HAND_2"/>
    <property type="match status" value="4"/>
</dbReference>
<keyword evidence="2" id="KW-0106">Calcium</keyword>
<dbReference type="PANTHER" id="PTHR23048:SF59">
    <property type="entry name" value="EF-HAND SUPERFAMILY PROTEIN"/>
    <property type="match status" value="1"/>
</dbReference>
<dbReference type="OMA" id="HGEEHIK"/>
<sequence length="233" mass="26314">MPKKKGKGKKKVKKKSKSEDVGPSVVGKVSNKTMVQQMASVSLSPVPVRKATTQEKLTQALEDAELRKQQRFMGGISAKAYEKLTPQEIRDLKVVFDTFDTDRSGSIDASELRKAMRALGFKISRSSIQSMIRDLDADESGKIEFNEFLDFVVSRQGDGRDVHDEILQGFKMFDTDKTGHITFDNLKNVSRLCGVNLNEQELKEMMQEADKDGDNQIDREEFVNIMLKTNLFP</sequence>
<evidence type="ECO:0000256" key="2">
    <source>
        <dbReference type="ARBA" id="ARBA00022837"/>
    </source>
</evidence>
<feature type="domain" description="EF-hand" evidence="4">
    <location>
        <begin position="87"/>
        <end position="122"/>
    </location>
</feature>
<evidence type="ECO:0000313" key="5">
    <source>
        <dbReference type="EnsemblMetazoa" id="XP_028514856.1"/>
    </source>
</evidence>
<feature type="compositionally biased region" description="Basic residues" evidence="3">
    <location>
        <begin position="1"/>
        <end position="16"/>
    </location>
</feature>
<dbReference type="PROSITE" id="PS00018">
    <property type="entry name" value="EF_HAND_1"/>
    <property type="match status" value="3"/>
</dbReference>
<dbReference type="KEGG" id="epa:110239071"/>
<dbReference type="PANTHER" id="PTHR23048">
    <property type="entry name" value="MYOSIN LIGHT CHAIN 1, 3"/>
    <property type="match status" value="1"/>
</dbReference>
<dbReference type="AlphaFoldDB" id="A0A913YKL3"/>
<dbReference type="Proteomes" id="UP000887567">
    <property type="component" value="Unplaced"/>
</dbReference>
<evidence type="ECO:0000256" key="3">
    <source>
        <dbReference type="SAM" id="MobiDB-lite"/>
    </source>
</evidence>
<feature type="domain" description="EF-hand" evidence="4">
    <location>
        <begin position="123"/>
        <end position="158"/>
    </location>
</feature>
<name>A0A913YKL3_EXADI</name>
<feature type="region of interest" description="Disordered" evidence="3">
    <location>
        <begin position="1"/>
        <end position="28"/>
    </location>
</feature>
<evidence type="ECO:0000259" key="4">
    <source>
        <dbReference type="PROSITE" id="PS50222"/>
    </source>
</evidence>
<dbReference type="FunFam" id="1.10.238.10:FF:000001">
    <property type="entry name" value="Calmodulin 1"/>
    <property type="match status" value="1"/>
</dbReference>
<dbReference type="Pfam" id="PF13499">
    <property type="entry name" value="EF-hand_7"/>
    <property type="match status" value="2"/>
</dbReference>
<dbReference type="GO" id="GO:0005509">
    <property type="term" value="F:calcium ion binding"/>
    <property type="evidence" value="ECO:0007669"/>
    <property type="project" value="InterPro"/>
</dbReference>
<dbReference type="OrthoDB" id="343296at2759"/>
<dbReference type="Gene3D" id="1.10.238.10">
    <property type="entry name" value="EF-hand"/>
    <property type="match status" value="2"/>
</dbReference>
<dbReference type="EnsemblMetazoa" id="XM_028659055.1">
    <property type="protein sequence ID" value="XP_028514856.1"/>
    <property type="gene ID" value="LOC110239071"/>
</dbReference>
<dbReference type="GO" id="GO:0016460">
    <property type="term" value="C:myosin II complex"/>
    <property type="evidence" value="ECO:0007669"/>
    <property type="project" value="TreeGrafter"/>
</dbReference>
<dbReference type="SUPFAM" id="SSF47473">
    <property type="entry name" value="EF-hand"/>
    <property type="match status" value="1"/>
</dbReference>
<reference evidence="5" key="1">
    <citation type="submission" date="2022-11" db="UniProtKB">
        <authorList>
            <consortium name="EnsemblMetazoa"/>
        </authorList>
    </citation>
    <scope>IDENTIFICATION</scope>
</reference>
<evidence type="ECO:0000256" key="1">
    <source>
        <dbReference type="ARBA" id="ARBA00022737"/>
    </source>
</evidence>
<dbReference type="SMART" id="SM00054">
    <property type="entry name" value="EFh"/>
    <property type="match status" value="4"/>
</dbReference>
<keyword evidence="6" id="KW-1185">Reference proteome</keyword>